<dbReference type="GO" id="GO:0003677">
    <property type="term" value="F:DNA binding"/>
    <property type="evidence" value="ECO:0007669"/>
    <property type="project" value="UniProtKB-KW"/>
</dbReference>
<keyword evidence="1" id="KW-0805">Transcription regulation</keyword>
<dbReference type="InterPro" id="IPR020886">
    <property type="entry name" value="MTH_967-like"/>
</dbReference>
<feature type="domain" description="HTH cro/C1-type" evidence="4">
    <location>
        <begin position="133"/>
        <end position="191"/>
    </location>
</feature>
<accession>A0A0W8F5Z0</accession>
<evidence type="ECO:0000256" key="1">
    <source>
        <dbReference type="ARBA" id="ARBA00023015"/>
    </source>
</evidence>
<dbReference type="SMART" id="SM00530">
    <property type="entry name" value="HTH_XRE"/>
    <property type="match status" value="1"/>
</dbReference>
<evidence type="ECO:0000256" key="3">
    <source>
        <dbReference type="ARBA" id="ARBA00023163"/>
    </source>
</evidence>
<dbReference type="InterPro" id="IPR059051">
    <property type="entry name" value="MTH_967_PDDEXK"/>
</dbReference>
<comment type="caution">
    <text evidence="5">The sequence shown here is derived from an EMBL/GenBank/DDBJ whole genome shotgun (WGS) entry which is preliminary data.</text>
</comment>
<dbReference type="EMBL" id="LNQE01001503">
    <property type="protein sequence ID" value="KUG16303.1"/>
    <property type="molecule type" value="Genomic_DNA"/>
</dbReference>
<protein>
    <recommendedName>
        <fullName evidence="4">HTH cro/C1-type domain-containing protein</fullName>
    </recommendedName>
</protein>
<sequence>MMDKELLAAHVEEVLREAGFSTSDRCYLRPRSFDLAARRDDQFLFLKILSNIDGLNERTALEIRRLAKHLLASPILVGEKTRDQYLERGAVYFRYGIPTLSLFTLADCLLEGALPLVYAAHGGLYVRIDGDRMRQIRLARGISLGALATELGVSRRTISKYEVEDMDTSVDVALKLEEIFNEELIEPVDPFQTEAVAEVKGPVTDNILRLLLEIGFEVVPTAQAPFNAITREGKLVVLTGVGKFSQSIIKKARLMSSLSSVARTKSVVIVDGETKLECIEETALIEKRELEDIDETRDFEDLVAEKKSK</sequence>
<dbReference type="PROSITE" id="PS50943">
    <property type="entry name" value="HTH_CROC1"/>
    <property type="match status" value="1"/>
</dbReference>
<proteinExistence type="inferred from homology"/>
<evidence type="ECO:0000313" key="5">
    <source>
        <dbReference type="EMBL" id="KUG16303.1"/>
    </source>
</evidence>
<dbReference type="SUPFAM" id="SSF47413">
    <property type="entry name" value="lambda repressor-like DNA-binding domains"/>
    <property type="match status" value="1"/>
</dbReference>
<dbReference type="HAMAP" id="MF_00584">
    <property type="entry name" value="HTH_type_cro_C1"/>
    <property type="match status" value="1"/>
</dbReference>
<dbReference type="CDD" id="cd00093">
    <property type="entry name" value="HTH_XRE"/>
    <property type="match status" value="1"/>
</dbReference>
<organism evidence="5">
    <name type="scientific">hydrocarbon metagenome</name>
    <dbReference type="NCBI Taxonomy" id="938273"/>
    <lineage>
        <taxon>unclassified sequences</taxon>
        <taxon>metagenomes</taxon>
        <taxon>ecological metagenomes</taxon>
    </lineage>
</organism>
<gene>
    <name evidence="5" type="ORF">ASZ90_013975</name>
</gene>
<dbReference type="Pfam" id="PF26553">
    <property type="entry name" value="PDDEXK_19"/>
    <property type="match status" value="1"/>
</dbReference>
<keyword evidence="3" id="KW-0804">Transcription</keyword>
<dbReference type="Pfam" id="PF01381">
    <property type="entry name" value="HTH_3"/>
    <property type="match status" value="1"/>
</dbReference>
<dbReference type="InterPro" id="IPR001387">
    <property type="entry name" value="Cro/C1-type_HTH"/>
</dbReference>
<keyword evidence="2" id="KW-0238">DNA-binding</keyword>
<dbReference type="GO" id="GO:0003700">
    <property type="term" value="F:DNA-binding transcription factor activity"/>
    <property type="evidence" value="ECO:0007669"/>
    <property type="project" value="InterPro"/>
</dbReference>
<dbReference type="NCBIfam" id="NF003162">
    <property type="entry name" value="PRK04140.1"/>
    <property type="match status" value="1"/>
</dbReference>
<evidence type="ECO:0000256" key="2">
    <source>
        <dbReference type="ARBA" id="ARBA00023125"/>
    </source>
</evidence>
<reference evidence="5" key="1">
    <citation type="journal article" date="2015" name="Proc. Natl. Acad. Sci. U.S.A.">
        <title>Networks of energetic and metabolic interactions define dynamics in microbial communities.</title>
        <authorList>
            <person name="Embree M."/>
            <person name="Liu J.K."/>
            <person name="Al-Bassam M.M."/>
            <person name="Zengler K."/>
        </authorList>
    </citation>
    <scope>NUCLEOTIDE SEQUENCE</scope>
</reference>
<evidence type="ECO:0000259" key="4">
    <source>
        <dbReference type="PROSITE" id="PS50943"/>
    </source>
</evidence>
<dbReference type="Gene3D" id="1.10.260.40">
    <property type="entry name" value="lambda repressor-like DNA-binding domains"/>
    <property type="match status" value="1"/>
</dbReference>
<dbReference type="InterPro" id="IPR010982">
    <property type="entry name" value="Lambda_DNA-bd_dom_sf"/>
</dbReference>
<dbReference type="AlphaFoldDB" id="A0A0W8F5Z0"/>
<name>A0A0W8F5Z0_9ZZZZ</name>